<dbReference type="AlphaFoldDB" id="A0A2D3VQF9"/>
<dbReference type="PANTHER" id="PTHR10366">
    <property type="entry name" value="NAD DEPENDENT EPIMERASE/DEHYDRATASE"/>
    <property type="match status" value="1"/>
</dbReference>
<dbReference type="EMBL" id="FJUY01000028">
    <property type="protein sequence ID" value="CZT25514.1"/>
    <property type="molecule type" value="Genomic_DNA"/>
</dbReference>
<dbReference type="InterPro" id="IPR036291">
    <property type="entry name" value="NAD(P)-bd_dom_sf"/>
</dbReference>
<evidence type="ECO:0000313" key="4">
    <source>
        <dbReference type="Proteomes" id="UP000225277"/>
    </source>
</evidence>
<dbReference type="GO" id="GO:0016616">
    <property type="term" value="F:oxidoreductase activity, acting on the CH-OH group of donors, NAD or NADP as acceptor"/>
    <property type="evidence" value="ECO:0007669"/>
    <property type="project" value="TreeGrafter"/>
</dbReference>
<comment type="similarity">
    <text evidence="2">Belongs to the NAD(P)-dependent epimerase/dehydratase family. Dihydroflavonol-4-reductase subfamily.</text>
</comment>
<evidence type="ECO:0000256" key="2">
    <source>
        <dbReference type="ARBA" id="ARBA00023445"/>
    </source>
</evidence>
<dbReference type="STRING" id="112498.A0A2D3VQF9"/>
<proteinExistence type="inferred from homology"/>
<gene>
    <name evidence="3" type="ORF">RCC_11247</name>
</gene>
<keyword evidence="1" id="KW-0560">Oxidoreductase</keyword>
<dbReference type="SUPFAM" id="SSF51735">
    <property type="entry name" value="NAD(P)-binding Rossmann-fold domains"/>
    <property type="match status" value="1"/>
</dbReference>
<dbReference type="Proteomes" id="UP000225277">
    <property type="component" value="Unassembled WGS sequence"/>
</dbReference>
<organism evidence="3 4">
    <name type="scientific">Ramularia collo-cygni</name>
    <dbReference type="NCBI Taxonomy" id="112498"/>
    <lineage>
        <taxon>Eukaryota</taxon>
        <taxon>Fungi</taxon>
        <taxon>Dikarya</taxon>
        <taxon>Ascomycota</taxon>
        <taxon>Pezizomycotina</taxon>
        <taxon>Dothideomycetes</taxon>
        <taxon>Dothideomycetidae</taxon>
        <taxon>Mycosphaerellales</taxon>
        <taxon>Mycosphaerellaceae</taxon>
        <taxon>Ramularia</taxon>
    </lineage>
</organism>
<name>A0A2D3VQF9_9PEZI</name>
<dbReference type="RefSeq" id="XP_023632237.1">
    <property type="nucleotide sequence ID" value="XM_023776469.1"/>
</dbReference>
<protein>
    <submittedName>
        <fullName evidence="3">Uncharacterized protein</fullName>
    </submittedName>
</protein>
<reference evidence="3 4" key="1">
    <citation type="submission" date="2016-03" db="EMBL/GenBank/DDBJ databases">
        <authorList>
            <person name="Ploux O."/>
        </authorList>
    </citation>
    <scope>NUCLEOTIDE SEQUENCE [LARGE SCALE GENOMIC DNA]</scope>
    <source>
        <strain evidence="3 4">URUG2</strain>
    </source>
</reference>
<dbReference type="Gene3D" id="3.40.50.720">
    <property type="entry name" value="NAD(P)-binding Rossmann-like Domain"/>
    <property type="match status" value="1"/>
</dbReference>
<keyword evidence="4" id="KW-1185">Reference proteome</keyword>
<evidence type="ECO:0000256" key="1">
    <source>
        <dbReference type="ARBA" id="ARBA00023002"/>
    </source>
</evidence>
<dbReference type="PANTHER" id="PTHR10366:SF562">
    <property type="entry name" value="ALDEHYDE REDUCTASE II (AFU_ORTHOLOGUE AFUA_1G11360)"/>
    <property type="match status" value="1"/>
</dbReference>
<evidence type="ECO:0000313" key="3">
    <source>
        <dbReference type="EMBL" id="CZT25514.1"/>
    </source>
</evidence>
<dbReference type="GeneID" id="35606273"/>
<dbReference type="OrthoDB" id="2735536at2759"/>
<dbReference type="InterPro" id="IPR050425">
    <property type="entry name" value="NAD(P)_dehydrat-like"/>
</dbReference>
<accession>A0A2D3VQF9</accession>
<sequence>MVKSFVYTSSSTASFSPVADKKMKITKDMFNEAAMEAAYKPTASSFEVYAASKTAAEKALWEAVKASPPSFQVATVLPDVNFGRILKPNDNSTGNWIPDLYAGNEFPMGDLAQWFVDVEDDAKLHVAALIDPECDGQRIFAFAEPYTRNDMLAISSGS</sequence>